<protein>
    <submittedName>
        <fullName evidence="1">Uncharacterized protein</fullName>
    </submittedName>
</protein>
<name>D4G7M3_RIEPU</name>
<accession>D4G7M3</accession>
<evidence type="ECO:0000313" key="1">
    <source>
        <dbReference type="EMBL" id="ADD79755.1"/>
    </source>
</evidence>
<dbReference type="HOGENOM" id="CLU_3275956_0_0_6"/>
<dbReference type="Proteomes" id="UP000001700">
    <property type="component" value="Chromosome"/>
</dbReference>
<keyword evidence="2" id="KW-1185">Reference proteome</keyword>
<reference evidence="1" key="1">
    <citation type="submission" date="2008-05" db="EMBL/GenBank/DDBJ databases">
        <title>Genome sequence of Riesia pediculicola USDA.</title>
        <authorList>
            <person name="Kirkness E.F."/>
        </authorList>
    </citation>
    <scope>NUCLEOTIDE SEQUENCE [LARGE SCALE GENOMIC DNA]</scope>
    <source>
        <strain evidence="1">USDA</strain>
    </source>
</reference>
<sequence length="41" mass="5038">MILIFYFQFENFFNDKRNYFLSDSLKESSINPISTRNIKQK</sequence>
<evidence type="ECO:0000313" key="2">
    <source>
        <dbReference type="Proteomes" id="UP000001700"/>
    </source>
</evidence>
<dbReference type="KEGG" id="rip:RIEPE_0059"/>
<dbReference type="EMBL" id="CP001085">
    <property type="protein sequence ID" value="ADD79755.1"/>
    <property type="molecule type" value="Genomic_DNA"/>
</dbReference>
<organism evidence="1 2">
    <name type="scientific">Riesia pediculicola (strain USDA)</name>
    <dbReference type="NCBI Taxonomy" id="515618"/>
    <lineage>
        <taxon>Bacteria</taxon>
        <taxon>Pseudomonadati</taxon>
        <taxon>Pseudomonadota</taxon>
        <taxon>Gammaproteobacteria</taxon>
        <taxon>Enterobacterales</taxon>
        <taxon>Enterobacteriaceae</taxon>
        <taxon>Candidatus Riesia</taxon>
    </lineage>
</organism>
<dbReference type="AlphaFoldDB" id="D4G7M3"/>
<proteinExistence type="predicted"/>
<gene>
    <name evidence="1" type="ordered locus">RIEPE_0059</name>
</gene>